<reference evidence="1" key="1">
    <citation type="submission" date="2014-05" db="EMBL/GenBank/DDBJ databases">
        <authorList>
            <person name="Chronopoulou M."/>
        </authorList>
    </citation>
    <scope>NUCLEOTIDE SEQUENCE</scope>
    <source>
        <tissue evidence="1">Whole organism</tissue>
    </source>
</reference>
<organism evidence="1">
    <name type="scientific">Lepeophtheirus salmonis</name>
    <name type="common">Salmon louse</name>
    <name type="synonym">Caligus salmonis</name>
    <dbReference type="NCBI Taxonomy" id="72036"/>
    <lineage>
        <taxon>Eukaryota</taxon>
        <taxon>Metazoa</taxon>
        <taxon>Ecdysozoa</taxon>
        <taxon>Arthropoda</taxon>
        <taxon>Crustacea</taxon>
        <taxon>Multicrustacea</taxon>
        <taxon>Hexanauplia</taxon>
        <taxon>Copepoda</taxon>
        <taxon>Siphonostomatoida</taxon>
        <taxon>Caligidae</taxon>
        <taxon>Lepeophtheirus</taxon>
    </lineage>
</organism>
<name>A0A0K2TU44_LEPSM</name>
<accession>A0A0K2TU44</accession>
<evidence type="ECO:0000313" key="1">
    <source>
        <dbReference type="EMBL" id="CDW29197.1"/>
    </source>
</evidence>
<dbReference type="EMBL" id="HACA01011836">
    <property type="protein sequence ID" value="CDW29197.1"/>
    <property type="molecule type" value="Transcribed_RNA"/>
</dbReference>
<sequence>MLLYKIIEMSVLRLIPFLCRQQLVPHIVNKCQHGQIKTLFISFKVKPSSQQVGKEPSILYNCWNIRLTKVKNSFESPIIVNSIIKGL</sequence>
<protein>
    <submittedName>
        <fullName evidence="1">Uncharacterized protein</fullName>
    </submittedName>
</protein>
<proteinExistence type="predicted"/>
<dbReference type="AlphaFoldDB" id="A0A0K2TU44"/>